<dbReference type="Gene3D" id="2.160.20.80">
    <property type="entry name" value="E3 ubiquitin-protein ligase SopA"/>
    <property type="match status" value="1"/>
</dbReference>
<organism evidence="2 3">
    <name type="scientific">Roseibium polysiphoniae</name>
    <dbReference type="NCBI Taxonomy" id="2571221"/>
    <lineage>
        <taxon>Bacteria</taxon>
        <taxon>Pseudomonadati</taxon>
        <taxon>Pseudomonadota</taxon>
        <taxon>Alphaproteobacteria</taxon>
        <taxon>Hyphomicrobiales</taxon>
        <taxon>Stappiaceae</taxon>
        <taxon>Roseibium</taxon>
    </lineage>
</organism>
<keyword evidence="3" id="KW-1185">Reference proteome</keyword>
<keyword evidence="1" id="KW-0812">Transmembrane</keyword>
<proteinExistence type="predicted"/>
<dbReference type="Proteomes" id="UP000615687">
    <property type="component" value="Unassembled WGS sequence"/>
</dbReference>
<dbReference type="RefSeq" id="WP_192106450.1">
    <property type="nucleotide sequence ID" value="NZ_JACYXJ010000001.1"/>
</dbReference>
<evidence type="ECO:0008006" key="4">
    <source>
        <dbReference type="Google" id="ProtNLM"/>
    </source>
</evidence>
<evidence type="ECO:0000256" key="1">
    <source>
        <dbReference type="SAM" id="Phobius"/>
    </source>
</evidence>
<comment type="caution">
    <text evidence="2">The sequence shown here is derived from an EMBL/GenBank/DDBJ whole genome shotgun (WGS) entry which is preliminary data.</text>
</comment>
<feature type="transmembrane region" description="Helical" evidence="1">
    <location>
        <begin position="648"/>
        <end position="668"/>
    </location>
</feature>
<sequence length="672" mass="73669">MPIRTFADIEALPKDEKLTEAEQQLLDNCKDGVPTVLGDGERPSGPSPEQTIRADLLRYLILGGCEECEVHEWGVNLTGAWISGRLDLSFATAKGATGLLNCRFEQKIAALQARFEALNLNGSAMPGVNAQGIRVTGAMLLRRLNSTGELSLSGAEIGGQLSFMDAKMDGGDGTALNAQGVRVTGGVFMRALKSKGEVRLSGAQIGGQLDCEDAELDGAGEYALNAQGVRLTGNAKLERLKSKGEVSLAGAQIGGQLECESAELDGGSGMALNVQGIRAAESVFLRGLKSKGVVSFSGAEVSGQLEFHDAELDGGVGDALNGQRLVVTSGLYWRHVKSVRGVVDLNSAHLGDLVDDAASWDKVADVALVGLTYDNLAGPLDLEMRKAWLKKGAKFDGSFYPQPYQQLARFFRETGHRREAREILIEKEVQQRRAARKRWSDERHFRSELRRFILNASEDTARKLATSAAKTPELSVTWLELSKQRFGKTEATKSRDPMVAEFLQQDFRNQLRWDNAKAVMRLFLNRGGDRIYRYVSGYGYKPGRSLLAMALLIAVMTVLAQVSWNMGDLAPNSDVIQISKGWQELAKTERRPSEAWIELYGQDYETFEPFFYAADVVIPIIDIGQTEAWTPSTERSWWGWSMFGVQKIFVILGWVVTAIAAASVTGMIRRDD</sequence>
<protein>
    <recommendedName>
        <fullName evidence="4">Membrane-associated oxidoreductase</fullName>
    </recommendedName>
</protein>
<evidence type="ECO:0000313" key="3">
    <source>
        <dbReference type="Proteomes" id="UP000615687"/>
    </source>
</evidence>
<name>A0ABR9C4V7_9HYPH</name>
<keyword evidence="1" id="KW-1133">Transmembrane helix</keyword>
<accession>A0ABR9C4V7</accession>
<gene>
    <name evidence="2" type="ORF">IG617_00805</name>
</gene>
<evidence type="ECO:0000313" key="2">
    <source>
        <dbReference type="EMBL" id="MBD8874810.1"/>
    </source>
</evidence>
<keyword evidence="1" id="KW-0472">Membrane</keyword>
<dbReference type="EMBL" id="JACYXJ010000001">
    <property type="protein sequence ID" value="MBD8874810.1"/>
    <property type="molecule type" value="Genomic_DNA"/>
</dbReference>
<reference evidence="2 3" key="1">
    <citation type="submission" date="2020-09" db="EMBL/GenBank/DDBJ databases">
        <title>The genome sequence of type strain Labrenzia polysiphoniae KACC 19711.</title>
        <authorList>
            <person name="Liu Y."/>
        </authorList>
    </citation>
    <scope>NUCLEOTIDE SEQUENCE [LARGE SCALE GENOMIC DNA]</scope>
    <source>
        <strain evidence="2 3">KACC 19711</strain>
    </source>
</reference>